<evidence type="ECO:0000313" key="2">
    <source>
        <dbReference type="EMBL" id="WAH37272.1"/>
    </source>
</evidence>
<dbReference type="InterPro" id="IPR018745">
    <property type="entry name" value="MpsC"/>
</dbReference>
<evidence type="ECO:0000313" key="3">
    <source>
        <dbReference type="Proteomes" id="UP001164803"/>
    </source>
</evidence>
<dbReference type="EMBL" id="CP104064">
    <property type="protein sequence ID" value="WAH37272.1"/>
    <property type="molecule type" value="Genomic_DNA"/>
</dbReference>
<gene>
    <name evidence="2" type="ORF">NZD86_01605</name>
</gene>
<organism evidence="2 3">
    <name type="scientific">Alicyclobacillus dauci</name>
    <dbReference type="NCBI Taxonomy" id="1475485"/>
    <lineage>
        <taxon>Bacteria</taxon>
        <taxon>Bacillati</taxon>
        <taxon>Bacillota</taxon>
        <taxon>Bacilli</taxon>
        <taxon>Bacillales</taxon>
        <taxon>Alicyclobacillaceae</taxon>
        <taxon>Alicyclobacillus</taxon>
    </lineage>
</organism>
<feature type="domain" description="Na+-translocating membrane potential-generating system MpsC" evidence="1">
    <location>
        <begin position="152"/>
        <end position="230"/>
    </location>
</feature>
<name>A0ABY6Z311_9BACL</name>
<reference evidence="2" key="1">
    <citation type="submission" date="2022-08" db="EMBL/GenBank/DDBJ databases">
        <title>Alicyclobacillus dauci DSM2870, complete genome.</title>
        <authorList>
            <person name="Wang Q."/>
            <person name="Cai R."/>
            <person name="Wang Z."/>
        </authorList>
    </citation>
    <scope>NUCLEOTIDE SEQUENCE</scope>
    <source>
        <strain evidence="2">DSM 28700</strain>
    </source>
</reference>
<dbReference type="Proteomes" id="UP001164803">
    <property type="component" value="Chromosome"/>
</dbReference>
<proteinExistence type="predicted"/>
<keyword evidence="3" id="KW-1185">Reference proteome</keyword>
<dbReference type="Pfam" id="PF10057">
    <property type="entry name" value="MpsC"/>
    <property type="match status" value="2"/>
</dbReference>
<evidence type="ECO:0000259" key="1">
    <source>
        <dbReference type="Pfam" id="PF10057"/>
    </source>
</evidence>
<sequence length="243" mass="27760">MENTGVQVRQEIAGYIGKLLRDNFGKGPESVYVTIGDTCISAYIRNFLSPMEKILLEEGQAMMIWKLREQLMNKLLGEIRSHVEQITKTKLNELYYDWNFHNRSAIIFGVSSERFTDSDSVTEDYEGRSSVHREILKISELAEKLPDSTYSFEVADRMVVVVRDGILVRIEKELIRLGHGSMLKAVKANLEKSFLHNNGEFEKAVGRKIQDCFVDWNFDQDKSVIVMMLQPPKNGGHGEQVAP</sequence>
<accession>A0ABY6Z311</accession>
<protein>
    <submittedName>
        <fullName evidence="2">DUF2294 domain-containing protein</fullName>
    </submittedName>
</protein>
<feature type="domain" description="Na+-translocating membrane potential-generating system MpsC" evidence="1">
    <location>
        <begin position="7"/>
        <end position="107"/>
    </location>
</feature>
<dbReference type="RefSeq" id="WP_268044746.1">
    <property type="nucleotide sequence ID" value="NZ_CP104064.1"/>
</dbReference>